<dbReference type="InterPro" id="IPR036390">
    <property type="entry name" value="WH_DNA-bd_sf"/>
</dbReference>
<organism evidence="6 7">
    <name type="scientific">Pseudonocardia zijingensis</name>
    <dbReference type="NCBI Taxonomy" id="153376"/>
    <lineage>
        <taxon>Bacteria</taxon>
        <taxon>Bacillati</taxon>
        <taxon>Actinomycetota</taxon>
        <taxon>Actinomycetes</taxon>
        <taxon>Pseudonocardiales</taxon>
        <taxon>Pseudonocardiaceae</taxon>
        <taxon>Pseudonocardia</taxon>
    </lineage>
</organism>
<dbReference type="PANTHER" id="PTHR30346">
    <property type="entry name" value="TRANSCRIPTIONAL DUAL REGULATOR HCAR-RELATED"/>
    <property type="match status" value="1"/>
</dbReference>
<evidence type="ECO:0000256" key="1">
    <source>
        <dbReference type="ARBA" id="ARBA00009437"/>
    </source>
</evidence>
<protein>
    <submittedName>
        <fullName evidence="6">LysR family transcriptional regulator</fullName>
    </submittedName>
</protein>
<comment type="caution">
    <text evidence="6">The sequence shown here is derived from an EMBL/GenBank/DDBJ whole genome shotgun (WGS) entry which is preliminary data.</text>
</comment>
<evidence type="ECO:0000313" key="6">
    <source>
        <dbReference type="EMBL" id="GAA0896708.1"/>
    </source>
</evidence>
<evidence type="ECO:0000256" key="3">
    <source>
        <dbReference type="ARBA" id="ARBA00023125"/>
    </source>
</evidence>
<keyword evidence="3" id="KW-0238">DNA-binding</keyword>
<dbReference type="InterPro" id="IPR000847">
    <property type="entry name" value="LysR_HTH_N"/>
</dbReference>
<proteinExistence type="inferred from homology"/>
<dbReference type="EMBL" id="BAAAHP010000177">
    <property type="protein sequence ID" value="GAA0896708.1"/>
    <property type="molecule type" value="Genomic_DNA"/>
</dbReference>
<evidence type="ECO:0000256" key="2">
    <source>
        <dbReference type="ARBA" id="ARBA00023015"/>
    </source>
</evidence>
<dbReference type="Proteomes" id="UP001499967">
    <property type="component" value="Unassembled WGS sequence"/>
</dbReference>
<dbReference type="Pfam" id="PF03466">
    <property type="entry name" value="LysR_substrate"/>
    <property type="match status" value="1"/>
</dbReference>
<keyword evidence="7" id="KW-1185">Reference proteome</keyword>
<dbReference type="Pfam" id="PF00126">
    <property type="entry name" value="HTH_1"/>
    <property type="match status" value="1"/>
</dbReference>
<evidence type="ECO:0000259" key="5">
    <source>
        <dbReference type="PROSITE" id="PS50931"/>
    </source>
</evidence>
<dbReference type="PROSITE" id="PS50931">
    <property type="entry name" value="HTH_LYSR"/>
    <property type="match status" value="1"/>
</dbReference>
<dbReference type="SUPFAM" id="SSF46785">
    <property type="entry name" value="Winged helix' DNA-binding domain"/>
    <property type="match status" value="1"/>
</dbReference>
<dbReference type="PANTHER" id="PTHR30346:SF28">
    <property type="entry name" value="HTH-TYPE TRANSCRIPTIONAL REGULATOR CYNR"/>
    <property type="match status" value="1"/>
</dbReference>
<dbReference type="InterPro" id="IPR005119">
    <property type="entry name" value="LysR_subst-bd"/>
</dbReference>
<accession>A0ABP3YKD6</accession>
<feature type="domain" description="HTH lysR-type" evidence="5">
    <location>
        <begin position="1"/>
        <end position="58"/>
    </location>
</feature>
<keyword evidence="4" id="KW-0804">Transcription</keyword>
<sequence>MELRHLRYLVEVVRHEHFGRAARALGITQPPLSQQIQALEAEVGAPLLERTRHGVEPTAAGEAFLEHARAALAEADAALAAARRVARGEAGTVSVAFTPSAVDHVLPQFLTPLRRRWPDIVVRPAEYTLTLDAVAALVRGDADAVIGRLPVASAAGQASLLALPLQEDRVDVVLPRNHPLAGRDRVPVARLRDESFVLTPLEERHPRYWHVACRAAGFEPRIAGLVHGVHTLAGVVAAGLGVGLAPQSTQRRGTPGAVFVPVSPAVLAPPLTLVWRADDRSESLARVVGTIRTVLGVEAEPQDAVAVDRAYVAAVHGRGGAP</sequence>
<keyword evidence="2" id="KW-0805">Transcription regulation</keyword>
<dbReference type="CDD" id="cd08414">
    <property type="entry name" value="PBP2_LTTR_aromatics_like"/>
    <property type="match status" value="1"/>
</dbReference>
<evidence type="ECO:0000256" key="4">
    <source>
        <dbReference type="ARBA" id="ARBA00023163"/>
    </source>
</evidence>
<evidence type="ECO:0000313" key="7">
    <source>
        <dbReference type="Proteomes" id="UP001499967"/>
    </source>
</evidence>
<dbReference type="PRINTS" id="PR00039">
    <property type="entry name" value="HTHLYSR"/>
</dbReference>
<gene>
    <name evidence="6" type="ORF">GCM10009559_55820</name>
</gene>
<dbReference type="RefSeq" id="WP_343944587.1">
    <property type="nucleotide sequence ID" value="NZ_BAAAHP010000177.1"/>
</dbReference>
<dbReference type="Gene3D" id="1.10.10.10">
    <property type="entry name" value="Winged helix-like DNA-binding domain superfamily/Winged helix DNA-binding domain"/>
    <property type="match status" value="1"/>
</dbReference>
<reference evidence="7" key="1">
    <citation type="journal article" date="2019" name="Int. J. Syst. Evol. Microbiol.">
        <title>The Global Catalogue of Microorganisms (GCM) 10K type strain sequencing project: providing services to taxonomists for standard genome sequencing and annotation.</title>
        <authorList>
            <consortium name="The Broad Institute Genomics Platform"/>
            <consortium name="The Broad Institute Genome Sequencing Center for Infectious Disease"/>
            <person name="Wu L."/>
            <person name="Ma J."/>
        </authorList>
    </citation>
    <scope>NUCLEOTIDE SEQUENCE [LARGE SCALE GENOMIC DNA]</scope>
    <source>
        <strain evidence="7">JCM 11117</strain>
    </source>
</reference>
<name>A0ABP3YKD6_9PSEU</name>
<comment type="similarity">
    <text evidence="1">Belongs to the LysR transcriptional regulatory family.</text>
</comment>
<dbReference type="Gene3D" id="3.40.190.10">
    <property type="entry name" value="Periplasmic binding protein-like II"/>
    <property type="match status" value="2"/>
</dbReference>
<dbReference type="SUPFAM" id="SSF53850">
    <property type="entry name" value="Periplasmic binding protein-like II"/>
    <property type="match status" value="1"/>
</dbReference>
<dbReference type="InterPro" id="IPR036388">
    <property type="entry name" value="WH-like_DNA-bd_sf"/>
</dbReference>